<dbReference type="Proteomes" id="UP000321436">
    <property type="component" value="Unassembled WGS sequence"/>
</dbReference>
<keyword evidence="3" id="KW-1185">Reference proteome</keyword>
<evidence type="ECO:0000313" key="2">
    <source>
        <dbReference type="EMBL" id="GEP94459.1"/>
    </source>
</evidence>
<name>A0A512RFH5_9BACT</name>
<comment type="caution">
    <text evidence="2">The sequence shown here is derived from an EMBL/GenBank/DDBJ whole genome shotgun (WGS) entry which is preliminary data.</text>
</comment>
<dbReference type="PANTHER" id="PTHR34846">
    <property type="entry name" value="4-CARBOXYMUCONOLACTONE DECARBOXYLASE FAMILY PROTEIN (AFU_ORTHOLOGUE AFUA_6G11590)"/>
    <property type="match status" value="1"/>
</dbReference>
<organism evidence="2 3">
    <name type="scientific">Chitinophaga cymbidii</name>
    <dbReference type="NCBI Taxonomy" id="1096750"/>
    <lineage>
        <taxon>Bacteria</taxon>
        <taxon>Pseudomonadati</taxon>
        <taxon>Bacteroidota</taxon>
        <taxon>Chitinophagia</taxon>
        <taxon>Chitinophagales</taxon>
        <taxon>Chitinophagaceae</taxon>
        <taxon>Chitinophaga</taxon>
    </lineage>
</organism>
<dbReference type="AlphaFoldDB" id="A0A512RFH5"/>
<dbReference type="InterPro" id="IPR004675">
    <property type="entry name" value="AhpD_core"/>
</dbReference>
<proteinExistence type="predicted"/>
<sequence>MSERIRIKKEDPDAYKAILALEAYISRSRINPLHLELIKIRASQLNGCAFCIDIHTRDARAKGETEQRLYALSAWRETPFFSGEERAILALTEEVTLISGGVSDETYGQAAKLFDGQYLSQLIMAIITINVWTRIGVSTRMVPGKD</sequence>
<dbReference type="EMBL" id="BKAU01000001">
    <property type="protein sequence ID" value="GEP94459.1"/>
    <property type="molecule type" value="Genomic_DNA"/>
</dbReference>
<dbReference type="PANTHER" id="PTHR34846:SF10">
    <property type="entry name" value="CYTOPLASMIC PROTEIN"/>
    <property type="match status" value="1"/>
</dbReference>
<dbReference type="NCBIfam" id="TIGR00778">
    <property type="entry name" value="ahpD_dom"/>
    <property type="match status" value="1"/>
</dbReference>
<dbReference type="InterPro" id="IPR029032">
    <property type="entry name" value="AhpD-like"/>
</dbReference>
<dbReference type="InterPro" id="IPR003779">
    <property type="entry name" value="CMD-like"/>
</dbReference>
<accession>A0A512RFH5</accession>
<dbReference type="SUPFAM" id="SSF69118">
    <property type="entry name" value="AhpD-like"/>
    <property type="match status" value="1"/>
</dbReference>
<reference evidence="2 3" key="1">
    <citation type="submission" date="2019-07" db="EMBL/GenBank/DDBJ databases">
        <title>Whole genome shotgun sequence of Chitinophaga cymbidii NBRC 109752.</title>
        <authorList>
            <person name="Hosoyama A."/>
            <person name="Uohara A."/>
            <person name="Ohji S."/>
            <person name="Ichikawa N."/>
        </authorList>
    </citation>
    <scope>NUCLEOTIDE SEQUENCE [LARGE SCALE GENOMIC DNA]</scope>
    <source>
        <strain evidence="2 3">NBRC 109752</strain>
    </source>
</reference>
<dbReference type="GO" id="GO:0051920">
    <property type="term" value="F:peroxiredoxin activity"/>
    <property type="evidence" value="ECO:0007669"/>
    <property type="project" value="InterPro"/>
</dbReference>
<gene>
    <name evidence="2" type="ORF">CCY01nite_07190</name>
</gene>
<feature type="domain" description="Carboxymuconolactone decarboxylase-like" evidence="1">
    <location>
        <begin position="12"/>
        <end position="94"/>
    </location>
</feature>
<evidence type="ECO:0000313" key="3">
    <source>
        <dbReference type="Proteomes" id="UP000321436"/>
    </source>
</evidence>
<evidence type="ECO:0000259" key="1">
    <source>
        <dbReference type="Pfam" id="PF02627"/>
    </source>
</evidence>
<dbReference type="RefSeq" id="WP_146857928.1">
    <property type="nucleotide sequence ID" value="NZ_BKAU01000001.1"/>
</dbReference>
<dbReference type="Gene3D" id="1.20.1290.10">
    <property type="entry name" value="AhpD-like"/>
    <property type="match status" value="1"/>
</dbReference>
<dbReference type="Pfam" id="PF02627">
    <property type="entry name" value="CMD"/>
    <property type="match status" value="1"/>
</dbReference>
<dbReference type="OrthoDB" id="9801997at2"/>
<protein>
    <recommendedName>
        <fullName evidence="1">Carboxymuconolactone decarboxylase-like domain-containing protein</fullName>
    </recommendedName>
</protein>